<protein>
    <recommendedName>
        <fullName evidence="4">Cxxc_20_cxxc protein</fullName>
    </recommendedName>
</protein>
<dbReference type="OMA" id="CKGIFAR"/>
<comment type="caution">
    <text evidence="2">The sequence shown here is derived from an EMBL/GenBank/DDBJ whole genome shotgun (WGS) entry which is preliminary data.</text>
</comment>
<keyword evidence="1" id="KW-0472">Membrane</keyword>
<feature type="transmembrane region" description="Helical" evidence="1">
    <location>
        <begin position="44"/>
        <end position="62"/>
    </location>
</feature>
<proteinExistence type="predicted"/>
<evidence type="ECO:0000313" key="2">
    <source>
        <dbReference type="EMBL" id="KVX03166.1"/>
    </source>
</evidence>
<organism evidence="2">
    <name type="scientific">Shewanella frigidimarina</name>
    <dbReference type="NCBI Taxonomy" id="56812"/>
    <lineage>
        <taxon>Bacteria</taxon>
        <taxon>Pseudomonadati</taxon>
        <taxon>Pseudomonadota</taxon>
        <taxon>Gammaproteobacteria</taxon>
        <taxon>Alteromonadales</taxon>
        <taxon>Shewanellaceae</taxon>
        <taxon>Shewanella</taxon>
    </lineage>
</organism>
<name>A0A106C2S3_SHEFR</name>
<keyword evidence="1" id="KW-0812">Transmembrane</keyword>
<keyword evidence="1" id="KW-1133">Transmembrane helix</keyword>
<evidence type="ECO:0000256" key="1">
    <source>
        <dbReference type="SAM" id="Phobius"/>
    </source>
</evidence>
<gene>
    <name evidence="2" type="ORF">AWJ07_00880</name>
</gene>
<evidence type="ECO:0008006" key="4">
    <source>
        <dbReference type="Google" id="ProtNLM"/>
    </source>
</evidence>
<dbReference type="RefSeq" id="WP_011637597.1">
    <property type="nucleotide sequence ID" value="NZ_JBBMQR010000017.1"/>
</dbReference>
<sequence length="97" mass="11068">MECPRCKGIFARKALKQVRKGKHGVETQCPKCEQWLMFEPKMMMTKNIGLFILLVFSVANFFIDNTDYRLICSFLGFAGACIAFYGVFKSKLIAAQE</sequence>
<dbReference type="GeneID" id="41837505"/>
<reference evidence="2 3" key="1">
    <citation type="submission" date="2016-01" db="EMBL/GenBank/DDBJ databases">
        <title>Draft genome of the antarctic isolate Shewanella frigidimarina Ag06-30.</title>
        <authorList>
            <person name="Parmeciano Di Noto G."/>
            <person name="Vazquez S."/>
            <person name="Mac Cormack W."/>
            <person name="Iriarte A."/>
            <person name="Quiroga C."/>
        </authorList>
    </citation>
    <scope>NUCLEOTIDE SEQUENCE [LARGE SCALE GENOMIC DNA]</scope>
    <source>
        <strain evidence="2 3">Ag06-30</strain>
    </source>
</reference>
<evidence type="ECO:0000313" key="3">
    <source>
        <dbReference type="Proteomes" id="UP000055702"/>
    </source>
</evidence>
<feature type="transmembrane region" description="Helical" evidence="1">
    <location>
        <begin position="68"/>
        <end position="88"/>
    </location>
</feature>
<dbReference type="EMBL" id="LRDC01000001">
    <property type="protein sequence ID" value="KVX03166.1"/>
    <property type="molecule type" value="Genomic_DNA"/>
</dbReference>
<dbReference type="AlphaFoldDB" id="A0A106C2S3"/>
<accession>A0A106C2S3</accession>
<dbReference type="Proteomes" id="UP000055702">
    <property type="component" value="Unassembled WGS sequence"/>
</dbReference>